<name>A0AAV7NVL0_PLEWA</name>
<evidence type="ECO:0000313" key="2">
    <source>
        <dbReference type="EMBL" id="KAJ1120111.1"/>
    </source>
</evidence>
<evidence type="ECO:0000256" key="1">
    <source>
        <dbReference type="SAM" id="MobiDB-lite"/>
    </source>
</evidence>
<gene>
    <name evidence="2" type="ORF">NDU88_008286</name>
</gene>
<dbReference type="EMBL" id="JANPWB010000012">
    <property type="protein sequence ID" value="KAJ1120111.1"/>
    <property type="molecule type" value="Genomic_DNA"/>
</dbReference>
<reference evidence="2" key="1">
    <citation type="journal article" date="2022" name="bioRxiv">
        <title>Sequencing and chromosome-scale assembly of the giantPleurodeles waltlgenome.</title>
        <authorList>
            <person name="Brown T."/>
            <person name="Elewa A."/>
            <person name="Iarovenko S."/>
            <person name="Subramanian E."/>
            <person name="Araus A.J."/>
            <person name="Petzold A."/>
            <person name="Susuki M."/>
            <person name="Suzuki K.-i.T."/>
            <person name="Hayashi T."/>
            <person name="Toyoda A."/>
            <person name="Oliveira C."/>
            <person name="Osipova E."/>
            <person name="Leigh N.D."/>
            <person name="Simon A."/>
            <person name="Yun M.H."/>
        </authorList>
    </citation>
    <scope>NUCLEOTIDE SEQUENCE</scope>
    <source>
        <strain evidence="2">20211129_DDA</strain>
        <tissue evidence="2">Liver</tissue>
    </source>
</reference>
<comment type="caution">
    <text evidence="2">The sequence shown here is derived from an EMBL/GenBank/DDBJ whole genome shotgun (WGS) entry which is preliminary data.</text>
</comment>
<proteinExistence type="predicted"/>
<organism evidence="2 3">
    <name type="scientific">Pleurodeles waltl</name>
    <name type="common">Iberian ribbed newt</name>
    <dbReference type="NCBI Taxonomy" id="8319"/>
    <lineage>
        <taxon>Eukaryota</taxon>
        <taxon>Metazoa</taxon>
        <taxon>Chordata</taxon>
        <taxon>Craniata</taxon>
        <taxon>Vertebrata</taxon>
        <taxon>Euteleostomi</taxon>
        <taxon>Amphibia</taxon>
        <taxon>Batrachia</taxon>
        <taxon>Caudata</taxon>
        <taxon>Salamandroidea</taxon>
        <taxon>Salamandridae</taxon>
        <taxon>Pleurodelinae</taxon>
        <taxon>Pleurodeles</taxon>
    </lineage>
</organism>
<evidence type="ECO:0000313" key="3">
    <source>
        <dbReference type="Proteomes" id="UP001066276"/>
    </source>
</evidence>
<protein>
    <submittedName>
        <fullName evidence="2">Uncharacterized protein</fullName>
    </submittedName>
</protein>
<feature type="compositionally biased region" description="Low complexity" evidence="1">
    <location>
        <begin position="7"/>
        <end position="24"/>
    </location>
</feature>
<dbReference type="AlphaFoldDB" id="A0AAV7NVL0"/>
<feature type="region of interest" description="Disordered" evidence="1">
    <location>
        <begin position="61"/>
        <end position="92"/>
    </location>
</feature>
<accession>A0AAV7NVL0</accession>
<feature type="compositionally biased region" description="Acidic residues" evidence="1">
    <location>
        <begin position="75"/>
        <end position="92"/>
    </location>
</feature>
<feature type="compositionally biased region" description="Basic and acidic residues" evidence="1">
    <location>
        <begin position="62"/>
        <end position="74"/>
    </location>
</feature>
<keyword evidence="3" id="KW-1185">Reference proteome</keyword>
<sequence length="92" mass="9654">MNKEATVVPSLGSCGGPSSAGPSVETACADTAVEDPELQDGGANPFLLPGLKGARPRVLRLKNADQGRREKEVENTEEVESADDEENTEDAE</sequence>
<dbReference type="Proteomes" id="UP001066276">
    <property type="component" value="Chromosome 8"/>
</dbReference>
<feature type="region of interest" description="Disordered" evidence="1">
    <location>
        <begin position="1"/>
        <end position="25"/>
    </location>
</feature>